<dbReference type="GO" id="GO:0016987">
    <property type="term" value="F:sigma factor activity"/>
    <property type="evidence" value="ECO:0007669"/>
    <property type="project" value="UniProtKB-KW"/>
</dbReference>
<feature type="domain" description="RNA polymerase sigma factor 70 region 4 type 2" evidence="6">
    <location>
        <begin position="122"/>
        <end position="158"/>
    </location>
</feature>
<comment type="similarity">
    <text evidence="1">Belongs to the sigma-70 factor family. ECF subfamily.</text>
</comment>
<feature type="domain" description="RNA polymerase sigma-70 region 2" evidence="5">
    <location>
        <begin position="13"/>
        <end position="80"/>
    </location>
</feature>
<dbReference type="SUPFAM" id="SSF88659">
    <property type="entry name" value="Sigma3 and sigma4 domains of RNA polymerase sigma factors"/>
    <property type="match status" value="1"/>
</dbReference>
<sequence length="173" mass="20505">MDTNSDKEKFMELMEQNKGIIFTICNSYCKNRNDIDDLSQDIVYNLWKSFNSYNTDLKFSTWMYRVALNVAISFYRKRKRLGSKVIYNERLIQFETDNSYEEAENLTLLFNFISTFKDMDKSIIFLYLENKTYKEIASIVGISETNVATRIGRIKERLKSDFQTAQNKDYGTK</sequence>
<dbReference type="EMBL" id="FOBB01000001">
    <property type="protein sequence ID" value="SEK39558.1"/>
    <property type="molecule type" value="Genomic_DNA"/>
</dbReference>
<dbReference type="Gene3D" id="1.10.10.10">
    <property type="entry name" value="Winged helix-like DNA-binding domain superfamily/Winged helix DNA-binding domain"/>
    <property type="match status" value="1"/>
</dbReference>
<evidence type="ECO:0000259" key="6">
    <source>
        <dbReference type="Pfam" id="PF08281"/>
    </source>
</evidence>
<dbReference type="InterPro" id="IPR013249">
    <property type="entry name" value="RNA_pol_sigma70_r4_t2"/>
</dbReference>
<keyword evidence="3" id="KW-0731">Sigma factor</keyword>
<dbReference type="RefSeq" id="WP_089906220.1">
    <property type="nucleotide sequence ID" value="NZ_FOBB01000001.1"/>
</dbReference>
<dbReference type="AlphaFoldDB" id="A0A1H7GN60"/>
<dbReference type="InterPro" id="IPR013324">
    <property type="entry name" value="RNA_pol_sigma_r3/r4-like"/>
</dbReference>
<dbReference type="InterPro" id="IPR039425">
    <property type="entry name" value="RNA_pol_sigma-70-like"/>
</dbReference>
<dbReference type="PANTHER" id="PTHR43133:SF45">
    <property type="entry name" value="RNA POLYMERASE ECF-TYPE SIGMA FACTOR"/>
    <property type="match status" value="1"/>
</dbReference>
<keyword evidence="8" id="KW-1185">Reference proteome</keyword>
<dbReference type="SUPFAM" id="SSF88946">
    <property type="entry name" value="Sigma2 domain of RNA polymerase sigma factors"/>
    <property type="match status" value="1"/>
</dbReference>
<evidence type="ECO:0000256" key="3">
    <source>
        <dbReference type="ARBA" id="ARBA00023082"/>
    </source>
</evidence>
<keyword evidence="4" id="KW-0804">Transcription</keyword>
<dbReference type="Gene3D" id="1.10.1740.10">
    <property type="match status" value="1"/>
</dbReference>
<name>A0A1H7GN60_9BACT</name>
<dbReference type="PANTHER" id="PTHR43133">
    <property type="entry name" value="RNA POLYMERASE ECF-TYPE SIGMA FACTO"/>
    <property type="match status" value="1"/>
</dbReference>
<reference evidence="7 8" key="1">
    <citation type="submission" date="2016-10" db="EMBL/GenBank/DDBJ databases">
        <authorList>
            <person name="de Groot N.N."/>
        </authorList>
    </citation>
    <scope>NUCLEOTIDE SEQUENCE [LARGE SCALE GENOMIC DNA]</scope>
    <source>
        <strain evidence="7 8">DSM 21039</strain>
    </source>
</reference>
<dbReference type="InterPro" id="IPR013325">
    <property type="entry name" value="RNA_pol_sigma_r2"/>
</dbReference>
<evidence type="ECO:0000313" key="7">
    <source>
        <dbReference type="EMBL" id="SEK39558.1"/>
    </source>
</evidence>
<evidence type="ECO:0000256" key="1">
    <source>
        <dbReference type="ARBA" id="ARBA00010641"/>
    </source>
</evidence>
<dbReference type="Pfam" id="PF08281">
    <property type="entry name" value="Sigma70_r4_2"/>
    <property type="match status" value="1"/>
</dbReference>
<evidence type="ECO:0000313" key="8">
    <source>
        <dbReference type="Proteomes" id="UP000198984"/>
    </source>
</evidence>
<dbReference type="NCBIfam" id="TIGR02937">
    <property type="entry name" value="sigma70-ECF"/>
    <property type="match status" value="1"/>
</dbReference>
<dbReference type="InterPro" id="IPR014284">
    <property type="entry name" value="RNA_pol_sigma-70_dom"/>
</dbReference>
<dbReference type="GO" id="GO:0006352">
    <property type="term" value="P:DNA-templated transcription initiation"/>
    <property type="evidence" value="ECO:0007669"/>
    <property type="project" value="InterPro"/>
</dbReference>
<evidence type="ECO:0000256" key="2">
    <source>
        <dbReference type="ARBA" id="ARBA00023015"/>
    </source>
</evidence>
<dbReference type="Pfam" id="PF04542">
    <property type="entry name" value="Sigma70_r2"/>
    <property type="match status" value="1"/>
</dbReference>
<accession>A0A1H7GN60</accession>
<dbReference type="OrthoDB" id="9780326at2"/>
<dbReference type="GO" id="GO:0003677">
    <property type="term" value="F:DNA binding"/>
    <property type="evidence" value="ECO:0007669"/>
    <property type="project" value="InterPro"/>
</dbReference>
<gene>
    <name evidence="7" type="ORF">SAMN04488505_101117</name>
</gene>
<evidence type="ECO:0000256" key="4">
    <source>
        <dbReference type="ARBA" id="ARBA00023163"/>
    </source>
</evidence>
<dbReference type="STRING" id="573321.SAMN04488505_101117"/>
<evidence type="ECO:0000259" key="5">
    <source>
        <dbReference type="Pfam" id="PF04542"/>
    </source>
</evidence>
<dbReference type="InterPro" id="IPR007627">
    <property type="entry name" value="RNA_pol_sigma70_r2"/>
</dbReference>
<keyword evidence="2" id="KW-0805">Transcription regulation</keyword>
<dbReference type="Proteomes" id="UP000198984">
    <property type="component" value="Unassembled WGS sequence"/>
</dbReference>
<proteinExistence type="inferred from homology"/>
<dbReference type="InterPro" id="IPR036388">
    <property type="entry name" value="WH-like_DNA-bd_sf"/>
</dbReference>
<organism evidence="7 8">
    <name type="scientific">Chitinophaga rupis</name>
    <dbReference type="NCBI Taxonomy" id="573321"/>
    <lineage>
        <taxon>Bacteria</taxon>
        <taxon>Pseudomonadati</taxon>
        <taxon>Bacteroidota</taxon>
        <taxon>Chitinophagia</taxon>
        <taxon>Chitinophagales</taxon>
        <taxon>Chitinophagaceae</taxon>
        <taxon>Chitinophaga</taxon>
    </lineage>
</organism>
<protein>
    <submittedName>
        <fullName evidence="7">RNA polymerase sigma-70 factor, ECF subfamily</fullName>
    </submittedName>
</protein>